<comment type="caution">
    <text evidence="1">The sequence shown here is derived from an EMBL/GenBank/DDBJ whole genome shotgun (WGS) entry which is preliminary data.</text>
</comment>
<dbReference type="RefSeq" id="WP_096893908.1">
    <property type="nucleotide sequence ID" value="NZ_BAOS01000013.1"/>
</dbReference>
<gene>
    <name evidence="1" type="ORF">SCALIN_C13_0019</name>
</gene>
<keyword evidence="2" id="KW-1185">Reference proteome</keyword>
<dbReference type="Proteomes" id="UP000218542">
    <property type="component" value="Unassembled WGS sequence"/>
</dbReference>
<name>A0A286TX86_9BACT</name>
<dbReference type="AlphaFoldDB" id="A0A286TX86"/>
<proteinExistence type="predicted"/>
<organism evidence="1 2">
    <name type="scientific">Candidatus Scalindua japonica</name>
    <dbReference type="NCBI Taxonomy" id="1284222"/>
    <lineage>
        <taxon>Bacteria</taxon>
        <taxon>Pseudomonadati</taxon>
        <taxon>Planctomycetota</taxon>
        <taxon>Candidatus Brocadiia</taxon>
        <taxon>Candidatus Brocadiales</taxon>
        <taxon>Candidatus Scalinduaceae</taxon>
        <taxon>Candidatus Scalindua</taxon>
    </lineage>
</organism>
<protein>
    <submittedName>
        <fullName evidence="1">Anaerobic dehydrogenases</fullName>
    </submittedName>
</protein>
<dbReference type="OrthoDB" id="9877743at2"/>
<dbReference type="EMBL" id="BAOS01000013">
    <property type="protein sequence ID" value="GAX60508.1"/>
    <property type="molecule type" value="Genomic_DNA"/>
</dbReference>
<evidence type="ECO:0000313" key="1">
    <source>
        <dbReference type="EMBL" id="GAX60508.1"/>
    </source>
</evidence>
<evidence type="ECO:0000313" key="2">
    <source>
        <dbReference type="Proteomes" id="UP000218542"/>
    </source>
</evidence>
<reference evidence="2" key="1">
    <citation type="journal article" date="2017" name="Environ. Microbiol. Rep.">
        <title>Genetic Diversity of Marine Anaerobic Ammonium-Oxidizing Bacteria as Revealed by Genomic and Proteomic Analyses of 'Candidatus Scalindua japonica'.</title>
        <authorList>
            <person name="Oshiki M."/>
            <person name="Mizuto K."/>
            <person name="Kimura Z."/>
            <person name="Kindaichi T."/>
            <person name="Satoh H."/>
            <person name="Okabe S."/>
        </authorList>
    </citation>
    <scope>NUCLEOTIDE SEQUENCE [LARGE SCALE GENOMIC DNA]</scope>
    <source>
        <strain evidence="2">husup-a2</strain>
    </source>
</reference>
<accession>A0A286TX86</accession>
<sequence length="86" mass="9820">MLENLYYSLSDDTDDARMTNTIRTNRLNTNIVNIHDGTHFTIMDLVTIFTDEADKVCANKRIANLIAMEALNDYVQDHVNNVKIST</sequence>